<evidence type="ECO:0000313" key="1">
    <source>
        <dbReference type="EMBL" id="MBP4140401.1"/>
    </source>
</evidence>
<comment type="caution">
    <text evidence="1">The sequence shown here is derived from an EMBL/GenBank/DDBJ whole genome shotgun (WGS) entry which is preliminary data.</text>
</comment>
<accession>A0ABS5CP49</accession>
<protein>
    <recommendedName>
        <fullName evidence="3">RHS repeat-associated core domain-containing protein</fullName>
    </recommendedName>
</protein>
<sequence>MKTSLWLSVDPLTLKEEFLEYDEDNLSSTAFNPQNLSTYAYCYQSPVKLKDPDGENPIFFAIGGALVDYGIQVAANYSKGARGSEAFTKNINVSSIVLAVVEGGLTSGASVVRRLVVKSAVAVANNIVEIKTGKDGNWEHSVETNVKNIYKNVAIDVAMEAFGGKIGAVAGDKASKLIKINSGEIAKNTKRFYAQLISMLLEV</sequence>
<gene>
    <name evidence="1" type="ORF">J3S90_01120</name>
</gene>
<dbReference type="RefSeq" id="WP_210644143.1">
    <property type="nucleotide sequence ID" value="NZ_JAGFBU010000001.1"/>
</dbReference>
<keyword evidence="2" id="KW-1185">Reference proteome</keyword>
<dbReference type="Gene3D" id="2.180.10.10">
    <property type="entry name" value="RHS repeat-associated core"/>
    <property type="match status" value="1"/>
</dbReference>
<evidence type="ECO:0008006" key="3">
    <source>
        <dbReference type="Google" id="ProtNLM"/>
    </source>
</evidence>
<dbReference type="EMBL" id="JAGFBU010000001">
    <property type="protein sequence ID" value="MBP4140401.1"/>
    <property type="molecule type" value="Genomic_DNA"/>
</dbReference>
<dbReference type="Proteomes" id="UP000674217">
    <property type="component" value="Unassembled WGS sequence"/>
</dbReference>
<proteinExistence type="predicted"/>
<evidence type="ECO:0000313" key="2">
    <source>
        <dbReference type="Proteomes" id="UP000674217"/>
    </source>
</evidence>
<name>A0ABS5CP49_9FLAO</name>
<reference evidence="1 2" key="1">
    <citation type="submission" date="2021-03" db="EMBL/GenBank/DDBJ databases">
        <title>Flavobacterium Flabelliformis Sp. Nov. And Flavobacterium Geliluteum Sp. Nov., Two Novel Multidrug Resistant Psychrophilic Species Isolated From Antarctica.</title>
        <authorList>
            <person name="Kralova S."/>
            <person name="Busse H.J."/>
            <person name="Bezdicek M."/>
            <person name="Nykrynova M."/>
            <person name="Kroupova E."/>
            <person name="Krsek D."/>
            <person name="Sedlacek I."/>
        </authorList>
    </citation>
    <scope>NUCLEOTIDE SEQUENCE [LARGE SCALE GENOMIC DNA]</scope>
    <source>
        <strain evidence="1 2">P4023</strain>
    </source>
</reference>
<organism evidence="1 2">
    <name type="scientific">Flavobacterium flabelliforme</name>
    <dbReference type="NCBI Taxonomy" id="2816119"/>
    <lineage>
        <taxon>Bacteria</taxon>
        <taxon>Pseudomonadati</taxon>
        <taxon>Bacteroidota</taxon>
        <taxon>Flavobacteriia</taxon>
        <taxon>Flavobacteriales</taxon>
        <taxon>Flavobacteriaceae</taxon>
        <taxon>Flavobacterium</taxon>
    </lineage>
</organism>